<evidence type="ECO:0008006" key="4">
    <source>
        <dbReference type="Google" id="ProtNLM"/>
    </source>
</evidence>
<dbReference type="AlphaFoldDB" id="A0A7L5DZU1"/>
<protein>
    <recommendedName>
        <fullName evidence="4">Tetratricopeptide repeat protein</fullName>
    </recommendedName>
</protein>
<proteinExistence type="predicted"/>
<dbReference type="Gene3D" id="1.25.40.10">
    <property type="entry name" value="Tetratricopeptide repeat domain"/>
    <property type="match status" value="4"/>
</dbReference>
<dbReference type="RefSeq" id="WP_169606635.1">
    <property type="nucleotide sequence ID" value="NZ_CP051682.1"/>
</dbReference>
<evidence type="ECO:0000313" key="3">
    <source>
        <dbReference type="Proteomes" id="UP000503278"/>
    </source>
</evidence>
<evidence type="ECO:0000313" key="2">
    <source>
        <dbReference type="EMBL" id="QJD95627.1"/>
    </source>
</evidence>
<name>A0A7L5DZU1_9SPHI</name>
<organism evidence="2 3">
    <name type="scientific">Mucilaginibacter robiniae</name>
    <dbReference type="NCBI Taxonomy" id="2728022"/>
    <lineage>
        <taxon>Bacteria</taxon>
        <taxon>Pseudomonadati</taxon>
        <taxon>Bacteroidota</taxon>
        <taxon>Sphingobacteriia</taxon>
        <taxon>Sphingobacteriales</taxon>
        <taxon>Sphingobacteriaceae</taxon>
        <taxon>Mucilaginibacter</taxon>
    </lineage>
</organism>
<dbReference type="EMBL" id="CP051682">
    <property type="protein sequence ID" value="QJD95627.1"/>
    <property type="molecule type" value="Genomic_DNA"/>
</dbReference>
<feature type="compositionally biased region" description="Low complexity" evidence="1">
    <location>
        <begin position="781"/>
        <end position="810"/>
    </location>
</feature>
<evidence type="ECO:0000256" key="1">
    <source>
        <dbReference type="SAM" id="MobiDB-lite"/>
    </source>
</evidence>
<dbReference type="Proteomes" id="UP000503278">
    <property type="component" value="Chromosome"/>
</dbReference>
<sequence length="943" mass="106760">MSVLNSSYSTLKSYIKHLLAGSLLLILASCSLQNKSAINRNLQNLTAHYNILFNANELLRQKQEIYAASFIDAYDRILPVYQDTIARGEGTVTDKELDAVVVKANTIIANKEQSHYVGDAYLLLAKSAYLYGNYYNATEFCSYVVRSYPQQTDLLQEARSWQIRSLLYLQLLPQAGHVLDTAMLDVTPKSKNAALIYAAGLQYYINIREYPQAEELALKAIAATHQTLQRRRWTFILAQLQELNGKPAEAYNSYTHIVNSNAAFEMAFNADIDRIRIEDNQNGRHLSRADRLRSLLRNENNREFTDQIYYQLAELDLSNNKVDDAIKNYHLSIKNSLKNQTQKGLTYLRLADISFKNKADYVQAKNYYDSTLLNLPPNYPGYATIRKKADNLQLLADRLHLIAHEDTLQALATLNETDRNKRIEEIVQLKLQQQTAGANSNNPFTNTGNVQLQGNGAPAGTPTANGNSTNSTFYFYNTAAISQGFNDFKRKWGNRRLEDNWRRSVRSNSDQTINTLNTTQNVAPSVLPADLQKNATQVAADNYRQSLLQSIPLTPAQKIQSDLRVYNAYLDIANFYRDVLNDKPEAIRIYELLLGRFPDDPNRPAIYYNLYRLYADAQPGKADEYKKILLDKYASTPFAKVITDPDYARHLDDQDTELNALYNQVYDLYAHRQYAQVITRSDELLKMYPTSKLAAQIAYLRALAAGHNEKLQPFKDELLQLTTKYPNDRLITPLVVQHLNYINDNQAEMATRSVVLVDTDPDTMPFIPAPVIQKSTKQQLAAAQPQAKPAAPVKATPATTPAVAKTAPAPTSTPTPQPVEPPSIFNLRDSTNYFFVINVSTGTVNLSSSRFGVGQFNRTNYQGANIQHQLKPVGENNQMIYVGRFSSLNDAKFYARTIVPLLPQIMKVPAAQYSFFIVTQANLDKITDRKTLDSYIDYYQKHY</sequence>
<accession>A0A7L5DZU1</accession>
<reference evidence="2 3" key="1">
    <citation type="submission" date="2020-04" db="EMBL/GenBank/DDBJ databases">
        <title>Genome sequencing of novel species.</title>
        <authorList>
            <person name="Heo J."/>
            <person name="Kim S.-J."/>
            <person name="Kim J.-S."/>
            <person name="Hong S.-B."/>
            <person name="Kwon S.-W."/>
        </authorList>
    </citation>
    <scope>NUCLEOTIDE SEQUENCE [LARGE SCALE GENOMIC DNA]</scope>
    <source>
        <strain evidence="2 3">F39-2</strain>
    </source>
</reference>
<dbReference type="InterPro" id="IPR011990">
    <property type="entry name" value="TPR-like_helical_dom_sf"/>
</dbReference>
<feature type="region of interest" description="Disordered" evidence="1">
    <location>
        <begin position="777"/>
        <end position="818"/>
    </location>
</feature>
<keyword evidence="3" id="KW-1185">Reference proteome</keyword>
<gene>
    <name evidence="2" type="ORF">HH214_06950</name>
</gene>
<dbReference type="KEGG" id="mrob:HH214_06950"/>